<dbReference type="GO" id="GO:0000976">
    <property type="term" value="F:transcription cis-regulatory region binding"/>
    <property type="evidence" value="ECO:0007669"/>
    <property type="project" value="TreeGrafter"/>
</dbReference>
<feature type="domain" description="HTH tetR-type" evidence="6">
    <location>
        <begin position="25"/>
        <end position="84"/>
    </location>
</feature>
<evidence type="ECO:0000256" key="4">
    <source>
        <dbReference type="PROSITE-ProRule" id="PRU00335"/>
    </source>
</evidence>
<dbReference type="EMBL" id="BJHW01000001">
    <property type="protein sequence ID" value="GDY50953.1"/>
    <property type="molecule type" value="Genomic_DNA"/>
</dbReference>
<sequence>MSRMTEKAENPATPPRRRAPAMDPDQRRAMIVAAALPLVVEYGASVTTAKIARAAGIGEGTIFRVFEDKNALLAACMAEAVRPDDTVAHLESIALDQPLADRLAEAADVVRGHMARIGAIAGALAAAGRLERMAPKPGKDGRLPDREASLVRPRAALAALFEPDRDRLRLAPERLADAFQLTLMSAGRLGAPDPLTTEEVVDLFLHGALTAPEEAR</sequence>
<dbReference type="Gene3D" id="1.10.357.10">
    <property type="entry name" value="Tetracycline Repressor, domain 2"/>
    <property type="match status" value="1"/>
</dbReference>
<comment type="caution">
    <text evidence="7">The sequence shown here is derived from an EMBL/GenBank/DDBJ whole genome shotgun (WGS) entry which is preliminary data.</text>
</comment>
<evidence type="ECO:0000256" key="1">
    <source>
        <dbReference type="ARBA" id="ARBA00023015"/>
    </source>
</evidence>
<feature type="region of interest" description="Disordered" evidence="5">
    <location>
        <begin position="1"/>
        <end position="24"/>
    </location>
</feature>
<dbReference type="PANTHER" id="PTHR30055:SF234">
    <property type="entry name" value="HTH-TYPE TRANSCRIPTIONAL REGULATOR BETI"/>
    <property type="match status" value="1"/>
</dbReference>
<reference evidence="7 8" key="1">
    <citation type="journal article" date="2020" name="Int. J. Syst. Evol. Microbiol.">
        <title>Reclassification of Streptomyces castelarensis and Streptomyces sporoclivatus as later heterotypic synonyms of Streptomyces antimycoticus.</title>
        <authorList>
            <person name="Komaki H."/>
            <person name="Tamura T."/>
        </authorList>
    </citation>
    <scope>NUCLEOTIDE SEQUENCE [LARGE SCALE GENOMIC DNA]</scope>
    <source>
        <strain evidence="7 8">NBRC 13459</strain>
    </source>
</reference>
<name>A0A4D4KYX2_STRVO</name>
<dbReference type="Proteomes" id="UP000301309">
    <property type="component" value="Unassembled WGS sequence"/>
</dbReference>
<evidence type="ECO:0000313" key="8">
    <source>
        <dbReference type="Proteomes" id="UP000301309"/>
    </source>
</evidence>
<gene>
    <name evidence="7" type="ORF">SVIO_015760</name>
</gene>
<dbReference type="PROSITE" id="PS50977">
    <property type="entry name" value="HTH_TETR_2"/>
    <property type="match status" value="1"/>
</dbReference>
<organism evidence="7 8">
    <name type="scientific">Streptomyces violaceusniger</name>
    <dbReference type="NCBI Taxonomy" id="68280"/>
    <lineage>
        <taxon>Bacteria</taxon>
        <taxon>Bacillati</taxon>
        <taxon>Actinomycetota</taxon>
        <taxon>Actinomycetes</taxon>
        <taxon>Kitasatosporales</taxon>
        <taxon>Streptomycetaceae</taxon>
        <taxon>Streptomyces</taxon>
        <taxon>Streptomyces violaceusniger group</taxon>
    </lineage>
</organism>
<keyword evidence="3" id="KW-0804">Transcription</keyword>
<feature type="DNA-binding region" description="H-T-H motif" evidence="4">
    <location>
        <begin position="47"/>
        <end position="66"/>
    </location>
</feature>
<protein>
    <submittedName>
        <fullName evidence="7">TetR family transcriptional regulator</fullName>
    </submittedName>
</protein>
<dbReference type="InterPro" id="IPR050109">
    <property type="entry name" value="HTH-type_TetR-like_transc_reg"/>
</dbReference>
<evidence type="ECO:0000256" key="2">
    <source>
        <dbReference type="ARBA" id="ARBA00023125"/>
    </source>
</evidence>
<dbReference type="AlphaFoldDB" id="A0A4D4KYX2"/>
<proteinExistence type="predicted"/>
<dbReference type="GO" id="GO:0003700">
    <property type="term" value="F:DNA-binding transcription factor activity"/>
    <property type="evidence" value="ECO:0007669"/>
    <property type="project" value="TreeGrafter"/>
</dbReference>
<accession>A0A4D4KYX2</accession>
<dbReference type="SUPFAM" id="SSF46689">
    <property type="entry name" value="Homeodomain-like"/>
    <property type="match status" value="1"/>
</dbReference>
<evidence type="ECO:0000256" key="5">
    <source>
        <dbReference type="SAM" id="MobiDB-lite"/>
    </source>
</evidence>
<evidence type="ECO:0000259" key="6">
    <source>
        <dbReference type="PROSITE" id="PS50977"/>
    </source>
</evidence>
<dbReference type="Pfam" id="PF00440">
    <property type="entry name" value="TetR_N"/>
    <property type="match status" value="1"/>
</dbReference>
<keyword evidence="1" id="KW-0805">Transcription regulation</keyword>
<dbReference type="InterPro" id="IPR009057">
    <property type="entry name" value="Homeodomain-like_sf"/>
</dbReference>
<dbReference type="PRINTS" id="PR00455">
    <property type="entry name" value="HTHTETR"/>
</dbReference>
<keyword evidence="8" id="KW-1185">Reference proteome</keyword>
<keyword evidence="2 4" id="KW-0238">DNA-binding</keyword>
<evidence type="ECO:0000313" key="7">
    <source>
        <dbReference type="EMBL" id="GDY50953.1"/>
    </source>
</evidence>
<dbReference type="PANTHER" id="PTHR30055">
    <property type="entry name" value="HTH-TYPE TRANSCRIPTIONAL REGULATOR RUTR"/>
    <property type="match status" value="1"/>
</dbReference>
<dbReference type="InterPro" id="IPR001647">
    <property type="entry name" value="HTH_TetR"/>
</dbReference>
<evidence type="ECO:0000256" key="3">
    <source>
        <dbReference type="ARBA" id="ARBA00023163"/>
    </source>
</evidence>